<sequence>PKLQKKYFAYINSAQFSRSVMSDSLRPHESHHARPPCPSPAPGVYSNSCPS</sequence>
<dbReference type="Proteomes" id="UP001162501">
    <property type="component" value="Chromosome 14"/>
</dbReference>
<reference evidence="1" key="1">
    <citation type="submission" date="2023-05" db="EMBL/GenBank/DDBJ databases">
        <authorList>
            <consortium name="ELIXIR-Norway"/>
        </authorList>
    </citation>
    <scope>NUCLEOTIDE SEQUENCE</scope>
</reference>
<evidence type="ECO:0000313" key="1">
    <source>
        <dbReference type="EMBL" id="CAM9632264.1"/>
    </source>
</evidence>
<name>A0AC59YFK2_RANTA</name>
<feature type="non-terminal residue" evidence="1">
    <location>
        <position position="51"/>
    </location>
</feature>
<reference evidence="1" key="2">
    <citation type="submission" date="2025-03" db="EMBL/GenBank/DDBJ databases">
        <authorList>
            <consortium name="ELIXIR-Norway"/>
            <consortium name="Elixir Norway"/>
        </authorList>
    </citation>
    <scope>NUCLEOTIDE SEQUENCE</scope>
</reference>
<evidence type="ECO:0000313" key="2">
    <source>
        <dbReference type="Proteomes" id="UP001162501"/>
    </source>
</evidence>
<accession>A0AC59YFK2</accession>
<dbReference type="EMBL" id="OX596098">
    <property type="protein sequence ID" value="CAM9632264.1"/>
    <property type="molecule type" value="Genomic_DNA"/>
</dbReference>
<protein>
    <submittedName>
        <fullName evidence="1">Uncharacterized protein</fullName>
    </submittedName>
</protein>
<feature type="non-terminal residue" evidence="1">
    <location>
        <position position="1"/>
    </location>
</feature>
<gene>
    <name evidence="1" type="ORF">MRATA1EN22A_LOCUS5245</name>
</gene>
<organism evidence="1 2">
    <name type="scientific">Rangifer tarandus platyrhynchus</name>
    <name type="common">Svalbard reindeer</name>
    <dbReference type="NCBI Taxonomy" id="3082113"/>
    <lineage>
        <taxon>Eukaryota</taxon>
        <taxon>Metazoa</taxon>
        <taxon>Chordata</taxon>
        <taxon>Craniata</taxon>
        <taxon>Vertebrata</taxon>
        <taxon>Euteleostomi</taxon>
        <taxon>Mammalia</taxon>
        <taxon>Eutheria</taxon>
        <taxon>Laurasiatheria</taxon>
        <taxon>Artiodactyla</taxon>
        <taxon>Ruminantia</taxon>
        <taxon>Pecora</taxon>
        <taxon>Cervidae</taxon>
        <taxon>Odocoileinae</taxon>
        <taxon>Rangifer</taxon>
    </lineage>
</organism>
<proteinExistence type="predicted"/>